<dbReference type="PANTHER" id="PTHR45228:SF4">
    <property type="entry name" value="LIPOPROTEIN"/>
    <property type="match status" value="1"/>
</dbReference>
<keyword evidence="1" id="KW-1133">Transmembrane helix</keyword>
<feature type="transmembrane region" description="Helical" evidence="1">
    <location>
        <begin position="195"/>
        <end position="212"/>
    </location>
</feature>
<dbReference type="PROSITE" id="PS51832">
    <property type="entry name" value="HD_GYP"/>
    <property type="match status" value="1"/>
</dbReference>
<keyword evidence="1" id="KW-0472">Membrane</keyword>
<feature type="transmembrane region" description="Helical" evidence="1">
    <location>
        <begin position="41"/>
        <end position="58"/>
    </location>
</feature>
<organism evidence="3 4">
    <name type="scientific">Intrasporangium chromatireducens Q5-1</name>
    <dbReference type="NCBI Taxonomy" id="584657"/>
    <lineage>
        <taxon>Bacteria</taxon>
        <taxon>Bacillati</taxon>
        <taxon>Actinomycetota</taxon>
        <taxon>Actinomycetes</taxon>
        <taxon>Micrococcales</taxon>
        <taxon>Intrasporangiaceae</taxon>
        <taxon>Intrasporangium</taxon>
    </lineage>
</organism>
<reference evidence="4" key="1">
    <citation type="submission" date="2013-08" db="EMBL/GenBank/DDBJ databases">
        <title>Intrasporangium oryzae NRRL B-24470.</title>
        <authorList>
            <person name="Liu H."/>
            <person name="Wang G."/>
        </authorList>
    </citation>
    <scope>NUCLEOTIDE SEQUENCE [LARGE SCALE GENOMIC DNA]</scope>
    <source>
        <strain evidence="4">Q5-1</strain>
    </source>
</reference>
<proteinExistence type="predicted"/>
<dbReference type="InterPro" id="IPR037522">
    <property type="entry name" value="HD_GYP_dom"/>
</dbReference>
<feature type="domain" description="HD-GYP" evidence="2">
    <location>
        <begin position="239"/>
        <end position="432"/>
    </location>
</feature>
<feature type="transmembrane region" description="Helical" evidence="1">
    <location>
        <begin position="15"/>
        <end position="34"/>
    </location>
</feature>
<evidence type="ECO:0000259" key="2">
    <source>
        <dbReference type="PROSITE" id="PS51832"/>
    </source>
</evidence>
<gene>
    <name evidence="3" type="ORF">N864_21025</name>
</gene>
<comment type="caution">
    <text evidence="3">The sequence shown here is derived from an EMBL/GenBank/DDBJ whole genome shotgun (WGS) entry which is preliminary data.</text>
</comment>
<dbReference type="OrthoDB" id="9802066at2"/>
<keyword evidence="1" id="KW-0812">Transmembrane</keyword>
<sequence length="438" mass="46224">MAARKARTPSASPGVIVYVLVVAAAAMGLGGAVLVPTGPPAVGPTVLFVAMGMVSFNLRVPDVGSRVTISFLSVVLLASGVIIGPFGAWLVGVTAVLSGLRRAGHWYQGVYNMAMFGLVGALGGLTYRLLGGAVEVGSLSGVAAIGLRVGLPLLVADVVLCVSNAVLLAAVMRIDQGHPFTHMVRQMLATTGPSYIGYGVISFLFVVLWYPAHVGPVSALFIFAPLLVARWGFIQYVDEMRSHQRTVDTLVTALGTKDPQAVERSRHAALLAEWISEELGLSAPQVATAQHVALLHRLGELGVDPATTGSMDAPPDHWRAQDDAPHREAEARLGARMIEGIEFLEPAGPGIEHQHDAYDGREGSLAGPEIPVSARIVAVATAFETLTRRLLDGDEAVRRIRAESGGRFDPDVVDALQTALQRHPWPPAVQVEQQGAPA</sequence>
<evidence type="ECO:0000313" key="4">
    <source>
        <dbReference type="Proteomes" id="UP000019494"/>
    </source>
</evidence>
<evidence type="ECO:0000313" key="3">
    <source>
        <dbReference type="EMBL" id="EWT06464.1"/>
    </source>
</evidence>
<dbReference type="SUPFAM" id="SSF109604">
    <property type="entry name" value="HD-domain/PDEase-like"/>
    <property type="match status" value="1"/>
</dbReference>
<dbReference type="PATRIC" id="fig|584657.3.peg.1593"/>
<dbReference type="Proteomes" id="UP000019494">
    <property type="component" value="Unassembled WGS sequence"/>
</dbReference>
<evidence type="ECO:0000256" key="1">
    <source>
        <dbReference type="SAM" id="Phobius"/>
    </source>
</evidence>
<dbReference type="EMBL" id="AWQS01000046">
    <property type="protein sequence ID" value="EWT06464.1"/>
    <property type="molecule type" value="Genomic_DNA"/>
</dbReference>
<feature type="transmembrane region" description="Helical" evidence="1">
    <location>
        <begin position="109"/>
        <end position="130"/>
    </location>
</feature>
<feature type="transmembrane region" description="Helical" evidence="1">
    <location>
        <begin position="150"/>
        <end position="174"/>
    </location>
</feature>
<dbReference type="RefSeq" id="WP_155892862.1">
    <property type="nucleotide sequence ID" value="NZ_AWQS01000046.1"/>
</dbReference>
<feature type="transmembrane region" description="Helical" evidence="1">
    <location>
        <begin position="218"/>
        <end position="237"/>
    </location>
</feature>
<dbReference type="Gene3D" id="1.10.3210.10">
    <property type="entry name" value="Hypothetical protein af1432"/>
    <property type="match status" value="1"/>
</dbReference>
<dbReference type="Pfam" id="PF13487">
    <property type="entry name" value="HD_5"/>
    <property type="match status" value="1"/>
</dbReference>
<keyword evidence="3" id="KW-0378">Hydrolase</keyword>
<keyword evidence="4" id="KW-1185">Reference proteome</keyword>
<protein>
    <submittedName>
        <fullName evidence="3">Metal-dependent phosphohydrolase</fullName>
    </submittedName>
</protein>
<dbReference type="AlphaFoldDB" id="W9GRF5"/>
<dbReference type="GO" id="GO:0016787">
    <property type="term" value="F:hydrolase activity"/>
    <property type="evidence" value="ECO:0007669"/>
    <property type="project" value="UniProtKB-KW"/>
</dbReference>
<name>W9GRF5_9MICO</name>
<dbReference type="PANTHER" id="PTHR45228">
    <property type="entry name" value="CYCLIC DI-GMP PHOSPHODIESTERASE TM_0186-RELATED"/>
    <property type="match status" value="1"/>
</dbReference>
<accession>W9GRF5</accession>
<dbReference type="InterPro" id="IPR052020">
    <property type="entry name" value="Cyclic_di-GMP/3'3'-cGAMP_PDE"/>
</dbReference>
<feature type="transmembrane region" description="Helical" evidence="1">
    <location>
        <begin position="70"/>
        <end position="97"/>
    </location>
</feature>